<name>A0A2A6C351_PRIPA</name>
<reference evidence="3" key="1">
    <citation type="journal article" date="2008" name="Nat. Genet.">
        <title>The Pristionchus pacificus genome provides a unique perspective on nematode lifestyle and parasitism.</title>
        <authorList>
            <person name="Dieterich C."/>
            <person name="Clifton S.W."/>
            <person name="Schuster L.N."/>
            <person name="Chinwalla A."/>
            <person name="Delehaunty K."/>
            <person name="Dinkelacker I."/>
            <person name="Fulton L."/>
            <person name="Fulton R."/>
            <person name="Godfrey J."/>
            <person name="Minx P."/>
            <person name="Mitreva M."/>
            <person name="Roeseler W."/>
            <person name="Tian H."/>
            <person name="Witte H."/>
            <person name="Yang S.P."/>
            <person name="Wilson R.K."/>
            <person name="Sommer R.J."/>
        </authorList>
    </citation>
    <scope>NUCLEOTIDE SEQUENCE [LARGE SCALE GENOMIC DNA]</scope>
    <source>
        <strain evidence="3">PS312</strain>
    </source>
</reference>
<gene>
    <name evidence="2" type="primary">WBGene00278979</name>
</gene>
<organism evidence="2 3">
    <name type="scientific">Pristionchus pacificus</name>
    <name type="common">Parasitic nematode worm</name>
    <dbReference type="NCBI Taxonomy" id="54126"/>
    <lineage>
        <taxon>Eukaryota</taxon>
        <taxon>Metazoa</taxon>
        <taxon>Ecdysozoa</taxon>
        <taxon>Nematoda</taxon>
        <taxon>Chromadorea</taxon>
        <taxon>Rhabditida</taxon>
        <taxon>Rhabditina</taxon>
        <taxon>Diplogasteromorpha</taxon>
        <taxon>Diplogasteroidea</taxon>
        <taxon>Neodiplogasteridae</taxon>
        <taxon>Pristionchus</taxon>
    </lineage>
</organism>
<dbReference type="PANTHER" id="PTHR16450">
    <property type="entry name" value="RING FINGER PROTEIN 186"/>
    <property type="match status" value="1"/>
</dbReference>
<accession>A0A2A6C351</accession>
<sequence>MFDYWIRGQLASRCIYLSFLPYPSLNNRIFRMSHPTRNSCYYCRQVRAPCRHPVNRPTPRTWPPPQYMPVRSMPDFPRSDPDNVPEVQITSRLRDPARRPSLPNINRLQPTLQRSYGFIFEHGNDDAMTPRAPRPPRSMPPQPPQPEVIQSVSPSVAISDYEFPLPSGNRVAGIGALSHFPRAASRFTAVSPQKELPFIADTKERKVYTRSCPICLETGVGLRAVYTACGHCSCYQCARKCTLAVSLISIATNHGILCPICRTPTNAIPLFED</sequence>
<dbReference type="InterPro" id="IPR001841">
    <property type="entry name" value="Znf_RING"/>
</dbReference>
<evidence type="ECO:0000313" key="2">
    <source>
        <dbReference type="EnsemblMetazoa" id="PPA40610.1"/>
    </source>
</evidence>
<proteinExistence type="predicted"/>
<dbReference type="AlphaFoldDB" id="A0A2A6C351"/>
<dbReference type="SUPFAM" id="SSF57850">
    <property type="entry name" value="RING/U-box"/>
    <property type="match status" value="1"/>
</dbReference>
<dbReference type="PANTHER" id="PTHR16450:SF1">
    <property type="entry name" value="PROTEIN CBG12045"/>
    <property type="match status" value="1"/>
</dbReference>
<dbReference type="PROSITE" id="PS50089">
    <property type="entry name" value="ZF_RING_2"/>
    <property type="match status" value="1"/>
</dbReference>
<dbReference type="EnsemblMetazoa" id="PPA40610.1">
    <property type="protein sequence ID" value="PPA40610.1"/>
    <property type="gene ID" value="WBGene00278979"/>
</dbReference>
<dbReference type="SMART" id="SM00184">
    <property type="entry name" value="RING"/>
    <property type="match status" value="1"/>
</dbReference>
<protein>
    <submittedName>
        <fullName evidence="2">RING-type domain-containing protein</fullName>
    </submittedName>
</protein>
<dbReference type="InterPro" id="IPR013083">
    <property type="entry name" value="Znf_RING/FYVE/PHD"/>
</dbReference>
<accession>A0A8R1UXH8</accession>
<feature type="compositionally biased region" description="Pro residues" evidence="1">
    <location>
        <begin position="132"/>
        <end position="146"/>
    </location>
</feature>
<evidence type="ECO:0000256" key="1">
    <source>
        <dbReference type="SAM" id="MobiDB-lite"/>
    </source>
</evidence>
<dbReference type="Proteomes" id="UP000005239">
    <property type="component" value="Unassembled WGS sequence"/>
</dbReference>
<dbReference type="Gene3D" id="3.30.40.10">
    <property type="entry name" value="Zinc/RING finger domain, C3HC4 (zinc finger)"/>
    <property type="match status" value="1"/>
</dbReference>
<evidence type="ECO:0000313" key="3">
    <source>
        <dbReference type="Proteomes" id="UP000005239"/>
    </source>
</evidence>
<feature type="region of interest" description="Disordered" evidence="1">
    <location>
        <begin position="124"/>
        <end position="149"/>
    </location>
</feature>
<reference evidence="2" key="2">
    <citation type="submission" date="2022-06" db="UniProtKB">
        <authorList>
            <consortium name="EnsemblMetazoa"/>
        </authorList>
    </citation>
    <scope>IDENTIFICATION</scope>
    <source>
        <strain evidence="2">PS312</strain>
    </source>
</reference>
<keyword evidence="3" id="KW-1185">Reference proteome</keyword>